<accession>A0ABU8PMD6</accession>
<keyword evidence="2" id="KW-1185">Reference proteome</keyword>
<evidence type="ECO:0000313" key="2">
    <source>
        <dbReference type="Proteomes" id="UP001375812"/>
    </source>
</evidence>
<dbReference type="RefSeq" id="WP_146114485.1">
    <property type="nucleotide sequence ID" value="NZ_JBBGZH010000002.1"/>
</dbReference>
<protein>
    <submittedName>
        <fullName evidence="1">M55 family metallopeptidase</fullName>
    </submittedName>
</protein>
<evidence type="ECO:0000313" key="1">
    <source>
        <dbReference type="EMBL" id="MEJ5022809.1"/>
    </source>
</evidence>
<dbReference type="SUPFAM" id="SSF63992">
    <property type="entry name" value="Dipeptide transport protein"/>
    <property type="match status" value="1"/>
</dbReference>
<comment type="caution">
    <text evidence="1">The sequence shown here is derived from an EMBL/GenBank/DDBJ whole genome shotgun (WGS) entry which is preliminary data.</text>
</comment>
<dbReference type="EMBL" id="JBBGZH010000002">
    <property type="protein sequence ID" value="MEJ5022809.1"/>
    <property type="molecule type" value="Genomic_DNA"/>
</dbReference>
<sequence>MNHDECNDISFGVPDGFLSGDARIGMCGEANELVCDVLIGARRSEGHEPAKTSSSPQSAVEAICDVVEQALSRDFPECLPKLAQTFEHIFEYTKPIKAYRCGWYPPRALHFKANNFLDIQRAIRSNI</sequence>
<organism evidence="1 2">
    <name type="scientific">Ochrobactrum vermis</name>
    <dbReference type="NCBI Taxonomy" id="1827297"/>
    <lineage>
        <taxon>Bacteria</taxon>
        <taxon>Pseudomonadati</taxon>
        <taxon>Pseudomonadota</taxon>
        <taxon>Alphaproteobacteria</taxon>
        <taxon>Hyphomicrobiales</taxon>
        <taxon>Brucellaceae</taxon>
        <taxon>Brucella/Ochrobactrum group</taxon>
        <taxon>Ochrobactrum</taxon>
    </lineage>
</organism>
<gene>
    <name evidence="1" type="ORF">WH297_24150</name>
</gene>
<proteinExistence type="predicted"/>
<dbReference type="InterPro" id="IPR036177">
    <property type="entry name" value="Peptidase_M55_sf"/>
</dbReference>
<dbReference type="Proteomes" id="UP001375812">
    <property type="component" value="Unassembled WGS sequence"/>
</dbReference>
<name>A0ABU8PMD6_9HYPH</name>
<reference evidence="1 2" key="1">
    <citation type="submission" date="2023-12" db="EMBL/GenBank/DDBJ databases">
        <title>Gut-associated functions are favored during microbiome assembly across C. elegans life.</title>
        <authorList>
            <person name="Zimmermann J."/>
        </authorList>
    </citation>
    <scope>NUCLEOTIDE SEQUENCE [LARGE SCALE GENOMIC DNA]</scope>
    <source>
        <strain evidence="1 2">MYb71</strain>
    </source>
</reference>